<gene>
    <name evidence="6" type="ORF">K1718_11625</name>
</gene>
<keyword evidence="7" id="KW-1185">Reference proteome</keyword>
<evidence type="ECO:0000313" key="6">
    <source>
        <dbReference type="EMBL" id="WFE91979.1"/>
    </source>
</evidence>
<evidence type="ECO:0000259" key="5">
    <source>
        <dbReference type="PROSITE" id="PS50931"/>
    </source>
</evidence>
<keyword evidence="4" id="KW-0804">Transcription</keyword>
<evidence type="ECO:0000256" key="1">
    <source>
        <dbReference type="ARBA" id="ARBA00009437"/>
    </source>
</evidence>
<dbReference type="Pfam" id="PF00126">
    <property type="entry name" value="HTH_1"/>
    <property type="match status" value="1"/>
</dbReference>
<dbReference type="InterPro" id="IPR000847">
    <property type="entry name" value="LysR_HTH_N"/>
</dbReference>
<evidence type="ECO:0000256" key="2">
    <source>
        <dbReference type="ARBA" id="ARBA00023015"/>
    </source>
</evidence>
<dbReference type="InterPro" id="IPR036388">
    <property type="entry name" value="WH-like_DNA-bd_sf"/>
</dbReference>
<evidence type="ECO:0000313" key="7">
    <source>
        <dbReference type="Proteomes" id="UP001209803"/>
    </source>
</evidence>
<dbReference type="Gene3D" id="3.40.190.290">
    <property type="match status" value="1"/>
</dbReference>
<dbReference type="RefSeq" id="WP_265684513.1">
    <property type="nucleotide sequence ID" value="NZ_CP120863.1"/>
</dbReference>
<dbReference type="PROSITE" id="PS50931">
    <property type="entry name" value="HTH_LYSR"/>
    <property type="match status" value="1"/>
</dbReference>
<name>A0ABY8F994_9HYPH</name>
<evidence type="ECO:0000256" key="3">
    <source>
        <dbReference type="ARBA" id="ARBA00023125"/>
    </source>
</evidence>
<comment type="similarity">
    <text evidence="1">Belongs to the LysR transcriptional regulatory family.</text>
</comment>
<evidence type="ECO:0000256" key="4">
    <source>
        <dbReference type="ARBA" id="ARBA00023163"/>
    </source>
</evidence>
<dbReference type="SUPFAM" id="SSF46785">
    <property type="entry name" value="Winged helix' DNA-binding domain"/>
    <property type="match status" value="1"/>
</dbReference>
<dbReference type="InterPro" id="IPR036390">
    <property type="entry name" value="WH_DNA-bd_sf"/>
</dbReference>
<dbReference type="InterPro" id="IPR005119">
    <property type="entry name" value="LysR_subst-bd"/>
</dbReference>
<organism evidence="6 7">
    <name type="scientific">Roseibium porphyridii</name>
    <dbReference type="NCBI Taxonomy" id="2866279"/>
    <lineage>
        <taxon>Bacteria</taxon>
        <taxon>Pseudomonadati</taxon>
        <taxon>Pseudomonadota</taxon>
        <taxon>Alphaproteobacteria</taxon>
        <taxon>Hyphomicrobiales</taxon>
        <taxon>Stappiaceae</taxon>
        <taxon>Roseibium</taxon>
    </lineage>
</organism>
<dbReference type="PANTHER" id="PTHR30537">
    <property type="entry name" value="HTH-TYPE TRANSCRIPTIONAL REGULATOR"/>
    <property type="match status" value="1"/>
</dbReference>
<dbReference type="Gene3D" id="1.10.10.10">
    <property type="entry name" value="Winged helix-like DNA-binding domain superfamily/Winged helix DNA-binding domain"/>
    <property type="match status" value="1"/>
</dbReference>
<dbReference type="Proteomes" id="UP001209803">
    <property type="component" value="Chromosome"/>
</dbReference>
<dbReference type="InterPro" id="IPR058163">
    <property type="entry name" value="LysR-type_TF_proteobact-type"/>
</dbReference>
<keyword evidence="2" id="KW-0805">Transcription regulation</keyword>
<protein>
    <submittedName>
        <fullName evidence="6">LysR family transcriptional regulator</fullName>
    </submittedName>
</protein>
<sequence>MYSVPDLQTFVTVAKCGGITSAAAEQGLSAATVSHRIVKLESALNVTLFHRNSRNFRLTDEGQVFLERVEAILEDLQQAEIEVGSRTPHLRGHLRVTLSPWILSRFVLPQLAVFRKQHPDLTLEFLAVDRFVSLVEEGQDCAIRVGKLSDSALIARKLSDNDRIVCASPGFLADHGEPTSIEELRDKPWVCLPWQTQHDVKDIRGRKRRMSVSRSIFVSNSDMLTSGALEGLGLAVKSRLAVKEELESGRLVEVMPGCLDAPDAPISFVYAAEGRAGRKIKSFYEFTKEAFRLGAGDFCARTNE</sequence>
<accession>A0ABY8F994</accession>
<dbReference type="Pfam" id="PF03466">
    <property type="entry name" value="LysR_substrate"/>
    <property type="match status" value="1"/>
</dbReference>
<dbReference type="CDD" id="cd08422">
    <property type="entry name" value="PBP2_CrgA_like"/>
    <property type="match status" value="1"/>
</dbReference>
<feature type="domain" description="HTH lysR-type" evidence="5">
    <location>
        <begin position="1"/>
        <end position="59"/>
    </location>
</feature>
<proteinExistence type="inferred from homology"/>
<dbReference type="SUPFAM" id="SSF53850">
    <property type="entry name" value="Periplasmic binding protein-like II"/>
    <property type="match status" value="1"/>
</dbReference>
<dbReference type="EMBL" id="CP120863">
    <property type="protein sequence ID" value="WFE91979.1"/>
    <property type="molecule type" value="Genomic_DNA"/>
</dbReference>
<keyword evidence="3" id="KW-0238">DNA-binding</keyword>
<reference evidence="6 7" key="1">
    <citation type="submission" date="2023-03" db="EMBL/GenBank/DDBJ databases">
        <title>Roseibium porphyridii sp. nov. and Roseibium rhodosorbium sp. nov. isolated from marine algae, Porphyridium cruentum and Rhodosorus marinus, respectively.</title>
        <authorList>
            <person name="Lee M.W."/>
            <person name="Choi B.J."/>
            <person name="Lee J.K."/>
            <person name="Choi D.G."/>
            <person name="Baek J.H."/>
            <person name="Bayburt H."/>
            <person name="Kim J.M."/>
            <person name="Han D.M."/>
            <person name="Kim K.H."/>
            <person name="Jeon C.O."/>
        </authorList>
    </citation>
    <scope>NUCLEOTIDE SEQUENCE [LARGE SCALE GENOMIC DNA]</scope>
    <source>
        <strain evidence="6 7">KMA01</strain>
    </source>
</reference>
<dbReference type="PANTHER" id="PTHR30537:SF5">
    <property type="entry name" value="HTH-TYPE TRANSCRIPTIONAL ACTIVATOR TTDR-RELATED"/>
    <property type="match status" value="1"/>
</dbReference>